<dbReference type="AlphaFoldDB" id="A0A562WM64"/>
<dbReference type="EMBL" id="VLLP01000001">
    <property type="protein sequence ID" value="TWJ31272.1"/>
    <property type="molecule type" value="Genomic_DNA"/>
</dbReference>
<proteinExistence type="predicted"/>
<dbReference type="Proteomes" id="UP000319728">
    <property type="component" value="Unassembled WGS sequence"/>
</dbReference>
<comment type="caution">
    <text evidence="1">The sequence shown here is derived from an EMBL/GenBank/DDBJ whole genome shotgun (WGS) entry which is preliminary data.</text>
</comment>
<name>A0A562WM64_9ACTN</name>
<accession>A0A562WM64</accession>
<gene>
    <name evidence="1" type="ORF">JD81_04827</name>
</gene>
<reference evidence="1 2" key="1">
    <citation type="submission" date="2019-07" db="EMBL/GenBank/DDBJ databases">
        <title>R&amp;d 2014.</title>
        <authorList>
            <person name="Klenk H.-P."/>
        </authorList>
    </citation>
    <scope>NUCLEOTIDE SEQUENCE [LARGE SCALE GENOMIC DNA]</scope>
    <source>
        <strain evidence="1 2">DSM 43912</strain>
    </source>
</reference>
<organism evidence="1 2">
    <name type="scientific">Micromonospora sagamiensis</name>
    <dbReference type="NCBI Taxonomy" id="47875"/>
    <lineage>
        <taxon>Bacteria</taxon>
        <taxon>Bacillati</taxon>
        <taxon>Actinomycetota</taxon>
        <taxon>Actinomycetes</taxon>
        <taxon>Micromonosporales</taxon>
        <taxon>Micromonosporaceae</taxon>
        <taxon>Micromonospora</taxon>
    </lineage>
</organism>
<evidence type="ECO:0008006" key="3">
    <source>
        <dbReference type="Google" id="ProtNLM"/>
    </source>
</evidence>
<sequence>MDTLVFLGVLAALHVAGFVWWQWNSARNRAREIGDARAEARVWYERLGAQVMNLHGDVPVVRQALVDAAERYNAAGGQLEQARTVRQYQLARETALEGLAHVRAARTALGLDPGPGQAADGARQW</sequence>
<evidence type="ECO:0000313" key="1">
    <source>
        <dbReference type="EMBL" id="TWJ31272.1"/>
    </source>
</evidence>
<evidence type="ECO:0000313" key="2">
    <source>
        <dbReference type="Proteomes" id="UP000319728"/>
    </source>
</evidence>
<keyword evidence="2" id="KW-1185">Reference proteome</keyword>
<protein>
    <recommendedName>
        <fullName evidence="3">LemA protein</fullName>
    </recommendedName>
</protein>